<organism evidence="2 3">
    <name type="scientific">Melipona bicolor</name>
    <dbReference type="NCBI Taxonomy" id="60889"/>
    <lineage>
        <taxon>Eukaryota</taxon>
        <taxon>Metazoa</taxon>
        <taxon>Ecdysozoa</taxon>
        <taxon>Arthropoda</taxon>
        <taxon>Hexapoda</taxon>
        <taxon>Insecta</taxon>
        <taxon>Pterygota</taxon>
        <taxon>Neoptera</taxon>
        <taxon>Endopterygota</taxon>
        <taxon>Hymenoptera</taxon>
        <taxon>Apocrita</taxon>
        <taxon>Aculeata</taxon>
        <taxon>Apoidea</taxon>
        <taxon>Anthophila</taxon>
        <taxon>Apidae</taxon>
        <taxon>Melipona</taxon>
    </lineage>
</organism>
<evidence type="ECO:0000313" key="3">
    <source>
        <dbReference type="Proteomes" id="UP001177670"/>
    </source>
</evidence>
<dbReference type="Proteomes" id="UP001177670">
    <property type="component" value="Unassembled WGS sequence"/>
</dbReference>
<protein>
    <submittedName>
        <fullName evidence="2">Uncharacterized protein</fullName>
    </submittedName>
</protein>
<comment type="caution">
    <text evidence="2">The sequence shown here is derived from an EMBL/GenBank/DDBJ whole genome shotgun (WGS) entry which is preliminary data.</text>
</comment>
<proteinExistence type="predicted"/>
<dbReference type="AlphaFoldDB" id="A0AA40FU58"/>
<dbReference type="EMBL" id="JAHYIQ010000016">
    <property type="protein sequence ID" value="KAK1125343.1"/>
    <property type="molecule type" value="Genomic_DNA"/>
</dbReference>
<evidence type="ECO:0000313" key="2">
    <source>
        <dbReference type="EMBL" id="KAK1125343.1"/>
    </source>
</evidence>
<feature type="compositionally biased region" description="Polar residues" evidence="1">
    <location>
        <begin position="41"/>
        <end position="55"/>
    </location>
</feature>
<sequence>MRPFPPQYNSQHSEVSTPPRAEFVALKLTKLPTHHRDRSDNLSPASTGKPLQTVFNVHGRATTRMSD</sequence>
<evidence type="ECO:0000256" key="1">
    <source>
        <dbReference type="SAM" id="MobiDB-lite"/>
    </source>
</evidence>
<feature type="region of interest" description="Disordered" evidence="1">
    <location>
        <begin position="32"/>
        <end position="67"/>
    </location>
</feature>
<keyword evidence="3" id="KW-1185">Reference proteome</keyword>
<reference evidence="2" key="1">
    <citation type="submission" date="2021-10" db="EMBL/GenBank/DDBJ databases">
        <title>Melipona bicolor Genome sequencing and assembly.</title>
        <authorList>
            <person name="Araujo N.S."/>
            <person name="Arias M.C."/>
        </authorList>
    </citation>
    <scope>NUCLEOTIDE SEQUENCE</scope>
    <source>
        <strain evidence="2">USP_2M_L1-L4_2017</strain>
        <tissue evidence="2">Whole body</tissue>
    </source>
</reference>
<accession>A0AA40FU58</accession>
<gene>
    <name evidence="2" type="ORF">K0M31_005713</name>
</gene>
<name>A0AA40FU58_9HYME</name>